<dbReference type="Pfam" id="PF05485">
    <property type="entry name" value="THAP"/>
    <property type="match status" value="1"/>
</dbReference>
<dbReference type="InterPro" id="IPR006612">
    <property type="entry name" value="THAP_Znf"/>
</dbReference>
<dbReference type="Gene3D" id="6.20.210.20">
    <property type="entry name" value="THAP domain"/>
    <property type="match status" value="1"/>
</dbReference>
<evidence type="ECO:0000256" key="6">
    <source>
        <dbReference type="SAM" id="MobiDB-lite"/>
    </source>
</evidence>
<keyword evidence="2 5" id="KW-0863">Zinc-finger</keyword>
<dbReference type="VEuPathDB" id="VectorBase:HLOH_049830"/>
<protein>
    <recommendedName>
        <fullName evidence="7">THAP-type domain-containing protein</fullName>
    </recommendedName>
</protein>
<organism evidence="8 9">
    <name type="scientific">Haemaphysalis longicornis</name>
    <name type="common">Bush tick</name>
    <dbReference type="NCBI Taxonomy" id="44386"/>
    <lineage>
        <taxon>Eukaryota</taxon>
        <taxon>Metazoa</taxon>
        <taxon>Ecdysozoa</taxon>
        <taxon>Arthropoda</taxon>
        <taxon>Chelicerata</taxon>
        <taxon>Arachnida</taxon>
        <taxon>Acari</taxon>
        <taxon>Parasitiformes</taxon>
        <taxon>Ixodida</taxon>
        <taxon>Ixodoidea</taxon>
        <taxon>Ixodidae</taxon>
        <taxon>Haemaphysalinae</taxon>
        <taxon>Haemaphysalis</taxon>
    </lineage>
</organism>
<evidence type="ECO:0000256" key="4">
    <source>
        <dbReference type="ARBA" id="ARBA00023125"/>
    </source>
</evidence>
<gene>
    <name evidence="8" type="ORF">HPB48_026745</name>
</gene>
<evidence type="ECO:0000256" key="2">
    <source>
        <dbReference type="ARBA" id="ARBA00022771"/>
    </source>
</evidence>
<dbReference type="SMART" id="SM00980">
    <property type="entry name" value="THAP"/>
    <property type="match status" value="1"/>
</dbReference>
<dbReference type="GO" id="GO:0008270">
    <property type="term" value="F:zinc ion binding"/>
    <property type="evidence" value="ECO:0007669"/>
    <property type="project" value="UniProtKB-KW"/>
</dbReference>
<keyword evidence="3" id="KW-0862">Zinc</keyword>
<feature type="domain" description="THAP-type" evidence="7">
    <location>
        <begin position="1"/>
        <end position="83"/>
    </location>
</feature>
<accession>A0A9J6HAI6</accession>
<sequence length="241" mass="26712">MGRRCFVKNCKSGHKGCKETVSTFKAPDDPQQLEAWATAIGGDRKLTSKHYICEKHFASDMIKRDKYYAARLRGLRRTVTAPFSAWRIHLAASAGPGRPLVLHALLHGGRCRRIRHPRLKNGGKASLRRPHETSRRGCRSRVGRAVGPRKRPPPQRRPVEKAAPSQAPELDRGCRRCHVDGRLTSAAAEAKMAAAKAGSARIWAWTAPRSTRAAALERDDAGPLPLWRHGAARTPRGNPWP</sequence>
<feature type="compositionally biased region" description="Basic residues" evidence="6">
    <location>
        <begin position="136"/>
        <end position="154"/>
    </location>
</feature>
<proteinExistence type="predicted"/>
<feature type="region of interest" description="Disordered" evidence="6">
    <location>
        <begin position="212"/>
        <end position="241"/>
    </location>
</feature>
<feature type="region of interest" description="Disordered" evidence="6">
    <location>
        <begin position="115"/>
        <end position="173"/>
    </location>
</feature>
<reference evidence="8 9" key="1">
    <citation type="journal article" date="2020" name="Cell">
        <title>Large-Scale Comparative Analyses of Tick Genomes Elucidate Their Genetic Diversity and Vector Capacities.</title>
        <authorList>
            <consortium name="Tick Genome and Microbiome Consortium (TIGMIC)"/>
            <person name="Jia N."/>
            <person name="Wang J."/>
            <person name="Shi W."/>
            <person name="Du L."/>
            <person name="Sun Y."/>
            <person name="Zhan W."/>
            <person name="Jiang J.F."/>
            <person name="Wang Q."/>
            <person name="Zhang B."/>
            <person name="Ji P."/>
            <person name="Bell-Sakyi L."/>
            <person name="Cui X.M."/>
            <person name="Yuan T.T."/>
            <person name="Jiang B.G."/>
            <person name="Yang W.F."/>
            <person name="Lam T.T."/>
            <person name="Chang Q.C."/>
            <person name="Ding S.J."/>
            <person name="Wang X.J."/>
            <person name="Zhu J.G."/>
            <person name="Ruan X.D."/>
            <person name="Zhao L."/>
            <person name="Wei J.T."/>
            <person name="Ye R.Z."/>
            <person name="Que T.C."/>
            <person name="Du C.H."/>
            <person name="Zhou Y.H."/>
            <person name="Cheng J.X."/>
            <person name="Dai P.F."/>
            <person name="Guo W.B."/>
            <person name="Han X.H."/>
            <person name="Huang E.J."/>
            <person name="Li L.F."/>
            <person name="Wei W."/>
            <person name="Gao Y.C."/>
            <person name="Liu J.Z."/>
            <person name="Shao H.Z."/>
            <person name="Wang X."/>
            <person name="Wang C.C."/>
            <person name="Yang T.C."/>
            <person name="Huo Q.B."/>
            <person name="Li W."/>
            <person name="Chen H.Y."/>
            <person name="Chen S.E."/>
            <person name="Zhou L.G."/>
            <person name="Ni X.B."/>
            <person name="Tian J.H."/>
            <person name="Sheng Y."/>
            <person name="Liu T."/>
            <person name="Pan Y.S."/>
            <person name="Xia L.Y."/>
            <person name="Li J."/>
            <person name="Zhao F."/>
            <person name="Cao W.C."/>
        </authorList>
    </citation>
    <scope>NUCLEOTIDE SEQUENCE [LARGE SCALE GENOMIC DNA]</scope>
    <source>
        <strain evidence="8">HaeL-2018</strain>
    </source>
</reference>
<evidence type="ECO:0000256" key="1">
    <source>
        <dbReference type="ARBA" id="ARBA00022723"/>
    </source>
</evidence>
<evidence type="ECO:0000256" key="5">
    <source>
        <dbReference type="PROSITE-ProRule" id="PRU00309"/>
    </source>
</evidence>
<dbReference type="SUPFAM" id="SSF57716">
    <property type="entry name" value="Glucocorticoid receptor-like (DNA-binding domain)"/>
    <property type="match status" value="1"/>
</dbReference>
<evidence type="ECO:0000256" key="3">
    <source>
        <dbReference type="ARBA" id="ARBA00022833"/>
    </source>
</evidence>
<keyword evidence="4 5" id="KW-0238">DNA-binding</keyword>
<evidence type="ECO:0000259" key="7">
    <source>
        <dbReference type="PROSITE" id="PS50950"/>
    </source>
</evidence>
<dbReference type="GO" id="GO:0003677">
    <property type="term" value="F:DNA binding"/>
    <property type="evidence" value="ECO:0007669"/>
    <property type="project" value="UniProtKB-UniRule"/>
</dbReference>
<dbReference type="EMBL" id="JABSTR010003006">
    <property type="protein sequence ID" value="KAH9384731.1"/>
    <property type="molecule type" value="Genomic_DNA"/>
</dbReference>
<evidence type="ECO:0000313" key="8">
    <source>
        <dbReference type="EMBL" id="KAH9384731.1"/>
    </source>
</evidence>
<name>A0A9J6HAI6_HAELO</name>
<dbReference type="Proteomes" id="UP000821853">
    <property type="component" value="Unassembled WGS sequence"/>
</dbReference>
<dbReference type="AlphaFoldDB" id="A0A9J6HAI6"/>
<keyword evidence="9" id="KW-1185">Reference proteome</keyword>
<dbReference type="InterPro" id="IPR038441">
    <property type="entry name" value="THAP_Znf_sf"/>
</dbReference>
<comment type="caution">
    <text evidence="8">The sequence shown here is derived from an EMBL/GenBank/DDBJ whole genome shotgun (WGS) entry which is preliminary data.</text>
</comment>
<evidence type="ECO:0000313" key="9">
    <source>
        <dbReference type="Proteomes" id="UP000821853"/>
    </source>
</evidence>
<keyword evidence="1" id="KW-0479">Metal-binding</keyword>
<dbReference type="PROSITE" id="PS50950">
    <property type="entry name" value="ZF_THAP"/>
    <property type="match status" value="1"/>
</dbReference>